<dbReference type="RefSeq" id="WP_188417719.1">
    <property type="nucleotide sequence ID" value="NZ_BMDO01000008.1"/>
</dbReference>
<accession>A0A917JBN0</accession>
<dbReference type="Proteomes" id="UP000662074">
    <property type="component" value="Unassembled WGS sequence"/>
</dbReference>
<evidence type="ECO:0000313" key="2">
    <source>
        <dbReference type="Proteomes" id="UP000662074"/>
    </source>
</evidence>
<sequence length="150" mass="16973">METPNDGSKQPIKKTVMSNLKSGRLQILTAYFKESASTLLSLIPSRGKNDFDDIMRRVDFLHRATGIDKQYYVALTDAFKGKGFTDANNVAKTVCELRQRLRLPRFAAKTALKQSVEDLNLVFFVMKKMEKNLAGKGEPKFKPEFPLLVV</sequence>
<name>A0A917JBN0_9SPHI</name>
<dbReference type="AlphaFoldDB" id="A0A917JBN0"/>
<dbReference type="EMBL" id="BMDO01000008">
    <property type="protein sequence ID" value="GGI51602.1"/>
    <property type="molecule type" value="Genomic_DNA"/>
</dbReference>
<organism evidence="1 2">
    <name type="scientific">Mucilaginibacter galii</name>
    <dbReference type="NCBI Taxonomy" id="2005073"/>
    <lineage>
        <taxon>Bacteria</taxon>
        <taxon>Pseudomonadati</taxon>
        <taxon>Bacteroidota</taxon>
        <taxon>Sphingobacteriia</taxon>
        <taxon>Sphingobacteriales</taxon>
        <taxon>Sphingobacteriaceae</taxon>
        <taxon>Mucilaginibacter</taxon>
    </lineage>
</organism>
<proteinExistence type="predicted"/>
<evidence type="ECO:0000313" key="1">
    <source>
        <dbReference type="EMBL" id="GGI51602.1"/>
    </source>
</evidence>
<keyword evidence="2" id="KW-1185">Reference proteome</keyword>
<comment type="caution">
    <text evidence="1">The sequence shown here is derived from an EMBL/GenBank/DDBJ whole genome shotgun (WGS) entry which is preliminary data.</text>
</comment>
<reference evidence="1" key="2">
    <citation type="submission" date="2020-09" db="EMBL/GenBank/DDBJ databases">
        <authorList>
            <person name="Sun Q."/>
            <person name="Sedlacek I."/>
        </authorList>
    </citation>
    <scope>NUCLEOTIDE SEQUENCE</scope>
    <source>
        <strain evidence="1">CCM 8711</strain>
    </source>
</reference>
<reference evidence="1" key="1">
    <citation type="journal article" date="2014" name="Int. J. Syst. Evol. Microbiol.">
        <title>Complete genome sequence of Corynebacterium casei LMG S-19264T (=DSM 44701T), isolated from a smear-ripened cheese.</title>
        <authorList>
            <consortium name="US DOE Joint Genome Institute (JGI-PGF)"/>
            <person name="Walter F."/>
            <person name="Albersmeier A."/>
            <person name="Kalinowski J."/>
            <person name="Ruckert C."/>
        </authorList>
    </citation>
    <scope>NUCLEOTIDE SEQUENCE</scope>
    <source>
        <strain evidence="1">CCM 8711</strain>
    </source>
</reference>
<gene>
    <name evidence="1" type="ORF">GCM10011425_28140</name>
</gene>
<protein>
    <submittedName>
        <fullName evidence="1">Uncharacterized protein</fullName>
    </submittedName>
</protein>